<sequence>MYTHILFNSMNSIDSVNQQVPLTRTCPALPAIPTIPTLTLPTAVSTTVPTSSSETYNSLVSRHVNGYTNTINKISRIITIAEAENAIAMDYYKNEDIVLINNIDISNPKEITKEIECLLVENNMAFPVCPQIDTRPLLKIKERTIKKMHRTRIEKIATFLHKGLWTPGSLAA</sequence>
<protein>
    <submittedName>
        <fullName evidence="1">Uncharacterized protein</fullName>
    </submittedName>
</protein>
<accession>A0A6C0KWP4</accession>
<name>A0A6C0KWP4_9ZZZZ</name>
<organism evidence="1">
    <name type="scientific">viral metagenome</name>
    <dbReference type="NCBI Taxonomy" id="1070528"/>
    <lineage>
        <taxon>unclassified sequences</taxon>
        <taxon>metagenomes</taxon>
        <taxon>organismal metagenomes</taxon>
    </lineage>
</organism>
<dbReference type="AlphaFoldDB" id="A0A6C0KWP4"/>
<reference evidence="1" key="1">
    <citation type="journal article" date="2020" name="Nature">
        <title>Giant virus diversity and host interactions through global metagenomics.</title>
        <authorList>
            <person name="Schulz F."/>
            <person name="Roux S."/>
            <person name="Paez-Espino D."/>
            <person name="Jungbluth S."/>
            <person name="Walsh D.A."/>
            <person name="Denef V.J."/>
            <person name="McMahon K.D."/>
            <person name="Konstantinidis K.T."/>
            <person name="Eloe-Fadrosh E.A."/>
            <person name="Kyrpides N.C."/>
            <person name="Woyke T."/>
        </authorList>
    </citation>
    <scope>NUCLEOTIDE SEQUENCE</scope>
    <source>
        <strain evidence="1">GVMAG-S-3300013094-100</strain>
    </source>
</reference>
<dbReference type="EMBL" id="MN740978">
    <property type="protein sequence ID" value="QHU21100.1"/>
    <property type="molecule type" value="Genomic_DNA"/>
</dbReference>
<proteinExistence type="predicted"/>
<evidence type="ECO:0000313" key="1">
    <source>
        <dbReference type="EMBL" id="QHU21100.1"/>
    </source>
</evidence>